<organism evidence="1 2">
    <name type="scientific">Datura stramonium</name>
    <name type="common">Jimsonweed</name>
    <name type="synonym">Common thornapple</name>
    <dbReference type="NCBI Taxonomy" id="4076"/>
    <lineage>
        <taxon>Eukaryota</taxon>
        <taxon>Viridiplantae</taxon>
        <taxon>Streptophyta</taxon>
        <taxon>Embryophyta</taxon>
        <taxon>Tracheophyta</taxon>
        <taxon>Spermatophyta</taxon>
        <taxon>Magnoliopsida</taxon>
        <taxon>eudicotyledons</taxon>
        <taxon>Gunneridae</taxon>
        <taxon>Pentapetalae</taxon>
        <taxon>asterids</taxon>
        <taxon>lamiids</taxon>
        <taxon>Solanales</taxon>
        <taxon>Solanaceae</taxon>
        <taxon>Solanoideae</taxon>
        <taxon>Datureae</taxon>
        <taxon>Datura</taxon>
    </lineage>
</organism>
<sequence>MQTSVALATKVVNRRWPPARHSRVIGLGSSLCKTCIPPVLHRCFSGYDLQSNGKPGVLGSDLKPQAPYLRFNRCFADLDRRLAGETPSINSVSNQLAKISLNKNPYSHLLTLRFTHSNSKINKT</sequence>
<accession>A0ABS8RJU4</accession>
<name>A0ABS8RJU4_DATST</name>
<keyword evidence="2" id="KW-1185">Reference proteome</keyword>
<evidence type="ECO:0000313" key="1">
    <source>
        <dbReference type="EMBL" id="MCD7447062.1"/>
    </source>
</evidence>
<dbReference type="EMBL" id="JACEIK010000027">
    <property type="protein sequence ID" value="MCD7447062.1"/>
    <property type="molecule type" value="Genomic_DNA"/>
</dbReference>
<evidence type="ECO:0000313" key="2">
    <source>
        <dbReference type="Proteomes" id="UP000823775"/>
    </source>
</evidence>
<protein>
    <submittedName>
        <fullName evidence="1">Uncharacterized protein</fullName>
    </submittedName>
</protein>
<comment type="caution">
    <text evidence="1">The sequence shown here is derived from an EMBL/GenBank/DDBJ whole genome shotgun (WGS) entry which is preliminary data.</text>
</comment>
<proteinExistence type="predicted"/>
<reference evidence="1 2" key="1">
    <citation type="journal article" date="2021" name="BMC Genomics">
        <title>Datura genome reveals duplications of psychoactive alkaloid biosynthetic genes and high mutation rate following tissue culture.</title>
        <authorList>
            <person name="Rajewski A."/>
            <person name="Carter-House D."/>
            <person name="Stajich J."/>
            <person name="Litt A."/>
        </authorList>
    </citation>
    <scope>NUCLEOTIDE SEQUENCE [LARGE SCALE GENOMIC DNA]</scope>
    <source>
        <strain evidence="1">AR-01</strain>
    </source>
</reference>
<dbReference type="Proteomes" id="UP000823775">
    <property type="component" value="Unassembled WGS sequence"/>
</dbReference>
<gene>
    <name evidence="1" type="ORF">HAX54_022412</name>
</gene>